<dbReference type="Proteomes" id="UP001597478">
    <property type="component" value="Unassembled WGS sequence"/>
</dbReference>
<reference evidence="2" key="1">
    <citation type="journal article" date="2019" name="Int. J. Syst. Evol. Microbiol.">
        <title>The Global Catalogue of Microorganisms (GCM) 10K type strain sequencing project: providing services to taxonomists for standard genome sequencing and annotation.</title>
        <authorList>
            <consortium name="The Broad Institute Genomics Platform"/>
            <consortium name="The Broad Institute Genome Sequencing Center for Infectious Disease"/>
            <person name="Wu L."/>
            <person name="Ma J."/>
        </authorList>
    </citation>
    <scope>NUCLEOTIDE SEQUENCE [LARGE SCALE GENOMIC DNA]</scope>
    <source>
        <strain evidence="2">IBRC-M 10906</strain>
    </source>
</reference>
<dbReference type="RefSeq" id="WP_377386828.1">
    <property type="nucleotide sequence ID" value="NZ_JBHSAN010000006.1"/>
</dbReference>
<dbReference type="EMBL" id="JBHUOF010000007">
    <property type="protein sequence ID" value="MFD2798962.1"/>
    <property type="molecule type" value="Genomic_DNA"/>
</dbReference>
<sequence length="167" mass="18100">MMITFCFDKLGVVVEDIYFVDPDPYPGQEGPERGVRVELRMLDPQPQLGSVYSSRKIVLDTAIWRVDVLESVAAGPGSRDRVHYHPDTADNEPGDRVFDPALSADPAGWLAERLAEPEKILEGKLGDLAPYAGDIASLRTESADIVATVSGLLERVRAGELAQAPVG</sequence>
<accession>A0ABW5W590</accession>
<organism evidence="1 2">
    <name type="scientific">Prauserella oleivorans</name>
    <dbReference type="NCBI Taxonomy" id="1478153"/>
    <lineage>
        <taxon>Bacteria</taxon>
        <taxon>Bacillati</taxon>
        <taxon>Actinomycetota</taxon>
        <taxon>Actinomycetes</taxon>
        <taxon>Pseudonocardiales</taxon>
        <taxon>Pseudonocardiaceae</taxon>
        <taxon>Prauserella</taxon>
    </lineage>
</organism>
<keyword evidence="2" id="KW-1185">Reference proteome</keyword>
<evidence type="ECO:0000313" key="2">
    <source>
        <dbReference type="Proteomes" id="UP001597478"/>
    </source>
</evidence>
<evidence type="ECO:0000313" key="1">
    <source>
        <dbReference type="EMBL" id="MFD2798962.1"/>
    </source>
</evidence>
<protein>
    <submittedName>
        <fullName evidence="1">Uncharacterized protein</fullName>
    </submittedName>
</protein>
<gene>
    <name evidence="1" type="ORF">ACFS2C_06105</name>
</gene>
<comment type="caution">
    <text evidence="1">The sequence shown here is derived from an EMBL/GenBank/DDBJ whole genome shotgun (WGS) entry which is preliminary data.</text>
</comment>
<proteinExistence type="predicted"/>
<name>A0ABW5W590_9PSEU</name>